<keyword evidence="4 7" id="KW-0963">Cytoplasm</keyword>
<dbReference type="InterPro" id="IPR013852">
    <property type="entry name" value="Transl_elong_P/YeiP_CS"/>
</dbReference>
<evidence type="ECO:0000313" key="9">
    <source>
        <dbReference type="EMBL" id="AKQ02447.1"/>
    </source>
</evidence>
<dbReference type="PROSITE" id="PS01275">
    <property type="entry name" value="EFP"/>
    <property type="match status" value="1"/>
</dbReference>
<dbReference type="AlphaFoldDB" id="A0A0H4T7L6"/>
<dbReference type="InterPro" id="IPR014722">
    <property type="entry name" value="Rib_uL2_dom2"/>
</dbReference>
<dbReference type="InterPro" id="IPR012340">
    <property type="entry name" value="NA-bd_OB-fold"/>
</dbReference>
<protein>
    <recommendedName>
        <fullName evidence="7">Elongation factor P</fullName>
        <shortName evidence="7">EF-P</shortName>
    </recommendedName>
</protein>
<dbReference type="EMBL" id="KT007000">
    <property type="protein sequence ID" value="AKQ02447.1"/>
    <property type="molecule type" value="Genomic_DNA"/>
</dbReference>
<feature type="domain" description="Elongation factor P C-terminal" evidence="8">
    <location>
        <begin position="131"/>
        <end position="186"/>
    </location>
</feature>
<dbReference type="GO" id="GO:0043043">
    <property type="term" value="P:peptide biosynthetic process"/>
    <property type="evidence" value="ECO:0007669"/>
    <property type="project" value="InterPro"/>
</dbReference>
<dbReference type="InterPro" id="IPR020599">
    <property type="entry name" value="Transl_elong_fac_P/YeiP"/>
</dbReference>
<evidence type="ECO:0000256" key="4">
    <source>
        <dbReference type="ARBA" id="ARBA00022490"/>
    </source>
</evidence>
<evidence type="ECO:0000256" key="3">
    <source>
        <dbReference type="ARBA" id="ARBA00009479"/>
    </source>
</evidence>
<accession>A0A0H4T7L6</accession>
<dbReference type="SUPFAM" id="SSF50249">
    <property type="entry name" value="Nucleic acid-binding proteins"/>
    <property type="match status" value="2"/>
</dbReference>
<keyword evidence="5 7" id="KW-0251">Elongation factor</keyword>
<gene>
    <name evidence="7" type="primary">efp</name>
</gene>
<evidence type="ECO:0000256" key="2">
    <source>
        <dbReference type="ARBA" id="ARBA00004815"/>
    </source>
</evidence>
<evidence type="ECO:0000256" key="7">
    <source>
        <dbReference type="HAMAP-Rule" id="MF_00141"/>
    </source>
</evidence>
<comment type="function">
    <text evidence="7">Involved in peptide bond synthesis. Stimulates efficient translation and peptide-bond synthesis on native or reconstituted 70S ribosomes in vitro. Probably functions indirectly by altering the affinity of the ribosome for aminoacyl-tRNA, thus increasing their reactivity as acceptors for peptidyl transferase.</text>
</comment>
<dbReference type="FunFam" id="2.30.30.30:FF:000003">
    <property type="entry name" value="Elongation factor P"/>
    <property type="match status" value="1"/>
</dbReference>
<dbReference type="GO" id="GO:0003746">
    <property type="term" value="F:translation elongation factor activity"/>
    <property type="evidence" value="ECO:0007669"/>
    <property type="project" value="UniProtKB-UniRule"/>
</dbReference>
<comment type="similarity">
    <text evidence="3 7">Belongs to the elongation factor P family.</text>
</comment>
<proteinExistence type="inferred from homology"/>
<dbReference type="UniPathway" id="UPA00345"/>
<dbReference type="InterPro" id="IPR015365">
    <property type="entry name" value="Elong-fact-P_C"/>
</dbReference>
<dbReference type="InterPro" id="IPR008991">
    <property type="entry name" value="Translation_prot_SH3-like_sf"/>
</dbReference>
<evidence type="ECO:0000256" key="1">
    <source>
        <dbReference type="ARBA" id="ARBA00004496"/>
    </source>
</evidence>
<dbReference type="InterPro" id="IPR013185">
    <property type="entry name" value="Transl_elong_KOW-like"/>
</dbReference>
<reference evidence="9" key="1">
    <citation type="journal article" date="2015" name="ISME J.">
        <title>Aquifer environment selects for microbial species cohorts in sediment and groundwater.</title>
        <authorList>
            <person name="Hug L.A."/>
            <person name="Thomas B.C."/>
            <person name="Brown C.T."/>
            <person name="Frischkorn K.R."/>
            <person name="Williams K.H."/>
            <person name="Tringe S.G."/>
            <person name="Banfield J.F."/>
        </authorList>
    </citation>
    <scope>NUCLEOTIDE SEQUENCE</scope>
</reference>
<dbReference type="InterPro" id="IPR011768">
    <property type="entry name" value="Transl_elongation_fac_P"/>
</dbReference>
<comment type="subcellular location">
    <subcellularLocation>
        <location evidence="1 7">Cytoplasm</location>
    </subcellularLocation>
</comment>
<dbReference type="SUPFAM" id="SSF50104">
    <property type="entry name" value="Translation proteins SH3-like domain"/>
    <property type="match status" value="1"/>
</dbReference>
<dbReference type="PANTHER" id="PTHR30053">
    <property type="entry name" value="ELONGATION FACTOR P"/>
    <property type="match status" value="1"/>
</dbReference>
<dbReference type="PANTHER" id="PTHR30053:SF12">
    <property type="entry name" value="ELONGATION FACTOR P (EF-P) FAMILY PROTEIN"/>
    <property type="match status" value="1"/>
</dbReference>
<evidence type="ECO:0000259" key="8">
    <source>
        <dbReference type="SMART" id="SM00841"/>
    </source>
</evidence>
<dbReference type="NCBIfam" id="NF001810">
    <property type="entry name" value="PRK00529.1"/>
    <property type="match status" value="1"/>
</dbReference>
<dbReference type="PIRSF" id="PIRSF005901">
    <property type="entry name" value="EF-P"/>
    <property type="match status" value="1"/>
</dbReference>
<comment type="pathway">
    <text evidence="2 7">Protein biosynthesis; polypeptide chain elongation.</text>
</comment>
<dbReference type="FunFam" id="2.40.50.140:FF:000004">
    <property type="entry name" value="Elongation factor P"/>
    <property type="match status" value="1"/>
</dbReference>
<name>A0A0H4T7L6_9BACT</name>
<evidence type="ECO:0000256" key="5">
    <source>
        <dbReference type="ARBA" id="ARBA00022768"/>
    </source>
</evidence>
<dbReference type="Gene3D" id="2.30.30.30">
    <property type="match status" value="1"/>
</dbReference>
<organism evidence="9">
    <name type="scientific">uncultured Parcubacteria bacterium Rifle_16ft_4_minimus_37647</name>
    <dbReference type="NCBI Taxonomy" id="1665140"/>
    <lineage>
        <taxon>Bacteria</taxon>
        <taxon>Candidatus Parcubacteria</taxon>
        <taxon>environmental samples</taxon>
    </lineage>
</organism>
<dbReference type="Pfam" id="PF08207">
    <property type="entry name" value="EFP_N"/>
    <property type="match status" value="1"/>
</dbReference>
<dbReference type="HAMAP" id="MF_00141">
    <property type="entry name" value="EF_P"/>
    <property type="match status" value="1"/>
</dbReference>
<dbReference type="Pfam" id="PF09285">
    <property type="entry name" value="Elong-fact-P_C"/>
    <property type="match status" value="1"/>
</dbReference>
<evidence type="ECO:0000256" key="6">
    <source>
        <dbReference type="ARBA" id="ARBA00022917"/>
    </source>
</evidence>
<dbReference type="GO" id="GO:0005829">
    <property type="term" value="C:cytosol"/>
    <property type="evidence" value="ECO:0007669"/>
    <property type="project" value="UniProtKB-ARBA"/>
</dbReference>
<dbReference type="SMART" id="SM00841">
    <property type="entry name" value="Elong-fact-P_C"/>
    <property type="match status" value="1"/>
</dbReference>
<dbReference type="Gene3D" id="2.40.50.140">
    <property type="entry name" value="Nucleic acid-binding proteins"/>
    <property type="match status" value="2"/>
</dbReference>
<keyword evidence="6 7" id="KW-0648">Protein biosynthesis</keyword>
<sequence>MKLDISDLKRGGLVVYDGDPYMVLSVKHVHMGRGGASVQTKIKNLRSGKVLDRNFKSADTFEEADIEKLNANFIYERNSEYWFNESGNKGNRFSLVKDVIGDAAPFLKPGMEVKAFIFDGGVINIELPIKADYKVIEAPPSIRGNTSSGGDKVVTIEGGAKVTVPLFIEEGDVIRINTETWEYAERAK</sequence>